<dbReference type="PROSITE" id="PS50920">
    <property type="entry name" value="SOLCAR"/>
    <property type="match status" value="2"/>
</dbReference>
<evidence type="ECO:0000256" key="12">
    <source>
        <dbReference type="SAM" id="MobiDB-lite"/>
    </source>
</evidence>
<evidence type="ECO:0000256" key="11">
    <source>
        <dbReference type="RuleBase" id="RU000488"/>
    </source>
</evidence>
<dbReference type="Ensembl" id="ENSFCTT00005034795.1">
    <property type="protein sequence ID" value="ENSFCTP00005023760.1"/>
    <property type="gene ID" value="ENSFCTG00005012240.1"/>
</dbReference>
<keyword evidence="3 11" id="KW-0813">Transport</keyword>
<name>A0ABI7XMP3_FELCA</name>
<feature type="compositionally biased region" description="Pro residues" evidence="12">
    <location>
        <begin position="139"/>
        <end position="150"/>
    </location>
</feature>
<evidence type="ECO:0000256" key="1">
    <source>
        <dbReference type="ARBA" id="ARBA00004448"/>
    </source>
</evidence>
<keyword evidence="14" id="KW-1185">Reference proteome</keyword>
<dbReference type="Pfam" id="PF00153">
    <property type="entry name" value="Mito_carr"/>
    <property type="match status" value="2"/>
</dbReference>
<dbReference type="InterPro" id="IPR018108">
    <property type="entry name" value="MCP_transmembrane"/>
</dbReference>
<evidence type="ECO:0000256" key="8">
    <source>
        <dbReference type="ARBA" id="ARBA00023128"/>
    </source>
</evidence>
<evidence type="ECO:0000256" key="2">
    <source>
        <dbReference type="ARBA" id="ARBA00006375"/>
    </source>
</evidence>
<feature type="region of interest" description="Disordered" evidence="12">
    <location>
        <begin position="129"/>
        <end position="155"/>
    </location>
</feature>
<proteinExistence type="inferred from homology"/>
<evidence type="ECO:0000256" key="4">
    <source>
        <dbReference type="ARBA" id="ARBA00022692"/>
    </source>
</evidence>
<accession>A0ABI7XMP3</accession>
<reference evidence="13" key="2">
    <citation type="submission" date="2025-08" db="UniProtKB">
        <authorList>
            <consortium name="Ensembl"/>
        </authorList>
    </citation>
    <scope>IDENTIFICATION</scope>
    <source>
        <strain evidence="13">breed Abyssinian</strain>
    </source>
</reference>
<dbReference type="InterPro" id="IPR050567">
    <property type="entry name" value="Mitochondrial_Carrier"/>
</dbReference>
<keyword evidence="7" id="KW-1133">Transmembrane helix</keyword>
<keyword evidence="4 10" id="KW-0812">Transmembrane</keyword>
<organism evidence="13 14">
    <name type="scientific">Felis catus</name>
    <name type="common">Cat</name>
    <name type="synonym">Felis silvestris catus</name>
    <dbReference type="NCBI Taxonomy" id="9685"/>
    <lineage>
        <taxon>Eukaryota</taxon>
        <taxon>Metazoa</taxon>
        <taxon>Chordata</taxon>
        <taxon>Craniata</taxon>
        <taxon>Vertebrata</taxon>
        <taxon>Euteleostomi</taxon>
        <taxon>Mammalia</taxon>
        <taxon>Eutheria</taxon>
        <taxon>Laurasiatheria</taxon>
        <taxon>Carnivora</taxon>
        <taxon>Feliformia</taxon>
        <taxon>Felidae</taxon>
        <taxon>Felinae</taxon>
        <taxon>Felis</taxon>
    </lineage>
</organism>
<reference evidence="13 14" key="1">
    <citation type="submission" date="2021-02" db="EMBL/GenBank/DDBJ databases">
        <title>Safari Cat Assemblies.</title>
        <authorList>
            <person name="Bredemeyer K.R."/>
            <person name="Murphy W.J."/>
        </authorList>
    </citation>
    <scope>NUCLEOTIDE SEQUENCE [LARGE SCALE GENOMIC DNA]</scope>
</reference>
<evidence type="ECO:0008006" key="15">
    <source>
        <dbReference type="Google" id="ProtNLM"/>
    </source>
</evidence>
<feature type="repeat" description="Solcar" evidence="10">
    <location>
        <begin position="93"/>
        <end position="204"/>
    </location>
</feature>
<comment type="subcellular location">
    <subcellularLocation>
        <location evidence="1">Mitochondrion inner membrane</location>
        <topology evidence="1">Multi-pass membrane protein</topology>
    </subcellularLocation>
</comment>
<sequence>MDFVAGAIGGVCGVAVGYPLDTVKVKIQTEPKYRGIWHCVWDTYRRERVWGFYRGLSLPVCTVSLVSSVSFGTYRHCLAHICRFRYGSTDIKPAKTDITLSGFASGLVRVFLTSPTEVAKVRLQTQTQQWRPSASWPSAAPPACPAPPASSGPGPKYRGPLHCLATVAREEGLRGLYKGSSALLFRDGHSFATYFLSYTILCEQLTPTGRSQPGSTKEVFRRRGSTEPLIYTLSGFSSLLHVHGRRGSSCRAKPQDAQVQLPETGWKSCPRPHVLSECAESRGVGGLCGGLSRALFKSPPPITCPPTQSSSWACKGRLLLPHRHLRAARQGLCLAHCRVLRTEEGACHRKHPVSTVLTKRDRATPHCVPDVAEWSPGCWGVKEAHVTQAVGGTAPGKRELDGVFGGGAGRGEVRTHSKVGRWDHGVCHLAGRGSDAGEEHRPTHRGHHTTMAVCPQRCDFKNLKVKLKNY</sequence>
<keyword evidence="8" id="KW-0496">Mitochondrion</keyword>
<evidence type="ECO:0000256" key="3">
    <source>
        <dbReference type="ARBA" id="ARBA00022448"/>
    </source>
</evidence>
<reference evidence="13" key="3">
    <citation type="submission" date="2025-09" db="UniProtKB">
        <authorList>
            <consortium name="Ensembl"/>
        </authorList>
    </citation>
    <scope>IDENTIFICATION</scope>
    <source>
        <strain evidence="13">breed Abyssinian</strain>
    </source>
</reference>
<comment type="similarity">
    <text evidence="2 11">Belongs to the mitochondrial carrier (TC 2.A.29) family.</text>
</comment>
<keyword evidence="6" id="KW-0999">Mitochondrion inner membrane</keyword>
<protein>
    <recommendedName>
        <fullName evidence="15">Solute carrier family 25 member 47</fullName>
    </recommendedName>
</protein>
<gene>
    <name evidence="13" type="primary">SLC25A47</name>
</gene>
<evidence type="ECO:0000313" key="14">
    <source>
        <dbReference type="Proteomes" id="UP000823872"/>
    </source>
</evidence>
<evidence type="ECO:0000313" key="13">
    <source>
        <dbReference type="Ensembl" id="ENSFCTP00005023760.1"/>
    </source>
</evidence>
<dbReference type="InterPro" id="IPR023395">
    <property type="entry name" value="MCP_dom_sf"/>
</dbReference>
<dbReference type="PANTHER" id="PTHR45624">
    <property type="entry name" value="MITOCHONDRIAL BASIC AMINO ACIDS TRANSPORTER-RELATED"/>
    <property type="match status" value="1"/>
</dbReference>
<feature type="repeat" description="Solcar" evidence="10">
    <location>
        <begin position="1"/>
        <end position="80"/>
    </location>
</feature>
<evidence type="ECO:0000256" key="10">
    <source>
        <dbReference type="PROSITE-ProRule" id="PRU00282"/>
    </source>
</evidence>
<evidence type="ECO:0000256" key="5">
    <source>
        <dbReference type="ARBA" id="ARBA00022737"/>
    </source>
</evidence>
<evidence type="ECO:0000256" key="6">
    <source>
        <dbReference type="ARBA" id="ARBA00022792"/>
    </source>
</evidence>
<dbReference type="Proteomes" id="UP000823872">
    <property type="component" value="Chromosome B3"/>
</dbReference>
<dbReference type="PANTHER" id="PTHR45624:SF3">
    <property type="entry name" value="SOLUTE CARRIER FAMILY 25 MEMBER 47"/>
    <property type="match status" value="1"/>
</dbReference>
<keyword evidence="5" id="KW-0677">Repeat</keyword>
<dbReference type="Gene3D" id="1.50.40.10">
    <property type="entry name" value="Mitochondrial carrier domain"/>
    <property type="match status" value="1"/>
</dbReference>
<evidence type="ECO:0000256" key="7">
    <source>
        <dbReference type="ARBA" id="ARBA00022989"/>
    </source>
</evidence>
<dbReference type="SUPFAM" id="SSF103506">
    <property type="entry name" value="Mitochondrial carrier"/>
    <property type="match status" value="1"/>
</dbReference>
<dbReference type="GeneTree" id="ENSGT00940000159694"/>
<evidence type="ECO:0000256" key="9">
    <source>
        <dbReference type="ARBA" id="ARBA00023136"/>
    </source>
</evidence>
<keyword evidence="9 10" id="KW-0472">Membrane</keyword>